<accession>A0A2J6QBK1</accession>
<gene>
    <name evidence="1" type="ORF">NA56DRAFT_643708</name>
</gene>
<dbReference type="AlphaFoldDB" id="A0A2J6QBK1"/>
<evidence type="ECO:0000313" key="1">
    <source>
        <dbReference type="EMBL" id="PMD23625.1"/>
    </source>
</evidence>
<proteinExistence type="predicted"/>
<dbReference type="EMBL" id="KZ613474">
    <property type="protein sequence ID" value="PMD23625.1"/>
    <property type="molecule type" value="Genomic_DNA"/>
</dbReference>
<sequence>MEVQHPSRLMPLLFPKLNLTSYQYATRSPERAASLATYLLISKAFIAPEVVFGVGEGVKIGVAVAVAVAALEEDFDVEAVVSLLEVLEAVTDVVIVRLEALIDDEEAATVLLLDGFELLLDGFGDVYGHDQHDLPRSKISFPAEAIRAGLGGSYGGTALCHGAGSNTDDEER</sequence>
<name>A0A2J6QBK1_9HELO</name>
<organism evidence="1 2">
    <name type="scientific">Hyaloscypha hepaticicola</name>
    <dbReference type="NCBI Taxonomy" id="2082293"/>
    <lineage>
        <taxon>Eukaryota</taxon>
        <taxon>Fungi</taxon>
        <taxon>Dikarya</taxon>
        <taxon>Ascomycota</taxon>
        <taxon>Pezizomycotina</taxon>
        <taxon>Leotiomycetes</taxon>
        <taxon>Helotiales</taxon>
        <taxon>Hyaloscyphaceae</taxon>
        <taxon>Hyaloscypha</taxon>
    </lineage>
</organism>
<evidence type="ECO:0000313" key="2">
    <source>
        <dbReference type="Proteomes" id="UP000235672"/>
    </source>
</evidence>
<keyword evidence="2" id="KW-1185">Reference proteome</keyword>
<protein>
    <submittedName>
        <fullName evidence="1">Uncharacterized protein</fullName>
    </submittedName>
</protein>
<dbReference type="Proteomes" id="UP000235672">
    <property type="component" value="Unassembled WGS sequence"/>
</dbReference>
<reference evidence="1 2" key="1">
    <citation type="submission" date="2016-05" db="EMBL/GenBank/DDBJ databases">
        <title>A degradative enzymes factory behind the ericoid mycorrhizal symbiosis.</title>
        <authorList>
            <consortium name="DOE Joint Genome Institute"/>
            <person name="Martino E."/>
            <person name="Morin E."/>
            <person name="Grelet G."/>
            <person name="Kuo A."/>
            <person name="Kohler A."/>
            <person name="Daghino S."/>
            <person name="Barry K."/>
            <person name="Choi C."/>
            <person name="Cichocki N."/>
            <person name="Clum A."/>
            <person name="Copeland A."/>
            <person name="Hainaut M."/>
            <person name="Haridas S."/>
            <person name="Labutti K."/>
            <person name="Lindquist E."/>
            <person name="Lipzen A."/>
            <person name="Khouja H.-R."/>
            <person name="Murat C."/>
            <person name="Ohm R."/>
            <person name="Olson A."/>
            <person name="Spatafora J."/>
            <person name="Veneault-Fourrey C."/>
            <person name="Henrissat B."/>
            <person name="Grigoriev I."/>
            <person name="Martin F."/>
            <person name="Perotto S."/>
        </authorList>
    </citation>
    <scope>NUCLEOTIDE SEQUENCE [LARGE SCALE GENOMIC DNA]</scope>
    <source>
        <strain evidence="1 2">UAMH 7357</strain>
    </source>
</reference>